<feature type="transmembrane region" description="Helical" evidence="5">
    <location>
        <begin position="121"/>
        <end position="138"/>
    </location>
</feature>
<evidence type="ECO:0000313" key="8">
    <source>
        <dbReference type="Proteomes" id="UP000184268"/>
    </source>
</evidence>
<dbReference type="Proteomes" id="UP000184268">
    <property type="component" value="Unassembled WGS sequence"/>
</dbReference>
<feature type="transmembrane region" description="Helical" evidence="5">
    <location>
        <begin position="219"/>
        <end position="248"/>
    </location>
</feature>
<feature type="transmembrane region" description="Helical" evidence="5">
    <location>
        <begin position="189"/>
        <end position="207"/>
    </location>
</feature>
<name>A0A1M5ZQP4_9GAMM</name>
<comment type="subcellular location">
    <subcellularLocation>
        <location evidence="1">Membrane</location>
        <topology evidence="1">Multi-pass membrane protein</topology>
    </subcellularLocation>
</comment>
<feature type="transmembrane region" description="Helical" evidence="5">
    <location>
        <begin position="7"/>
        <end position="27"/>
    </location>
</feature>
<dbReference type="OrthoDB" id="7596558at2"/>
<feature type="transmembrane region" description="Helical" evidence="5">
    <location>
        <begin position="62"/>
        <end position="81"/>
    </location>
</feature>
<dbReference type="RefSeq" id="WP_067665818.1">
    <property type="nucleotide sequence ID" value="NZ_FQXG01000015.1"/>
</dbReference>
<reference evidence="8" key="1">
    <citation type="submission" date="2016-11" db="EMBL/GenBank/DDBJ databases">
        <authorList>
            <person name="Varghese N."/>
            <person name="Submissions S."/>
        </authorList>
    </citation>
    <scope>NUCLEOTIDE SEQUENCE [LARGE SCALE GENOMIC DNA]</scope>
    <source>
        <strain evidence="8">DSM 16917</strain>
    </source>
</reference>
<evidence type="ECO:0000313" key="7">
    <source>
        <dbReference type="EMBL" id="SHI26524.1"/>
    </source>
</evidence>
<evidence type="ECO:0000256" key="1">
    <source>
        <dbReference type="ARBA" id="ARBA00004141"/>
    </source>
</evidence>
<dbReference type="InterPro" id="IPR007016">
    <property type="entry name" value="O-antigen_ligase-rel_domated"/>
</dbReference>
<dbReference type="STRING" id="299255.SAMN02745129_0496"/>
<evidence type="ECO:0000259" key="6">
    <source>
        <dbReference type="Pfam" id="PF04932"/>
    </source>
</evidence>
<proteinExistence type="predicted"/>
<dbReference type="Pfam" id="PF04932">
    <property type="entry name" value="Wzy_C"/>
    <property type="match status" value="1"/>
</dbReference>
<sequence length="445" mass="49834">MDNNLQFARPFFALGAGLFVALSIYLVKLSVGLPVRTLVLLSLFSAFATLFRVHWPTLLDNFHLRALAAMGLFGLVASLIFEFELAGPGYQMFRFIIQPGVVLITGLMLCQLLGVRFLSQLFLAAILVSATVAVLQGLNLQPAWDLANKLAVLQGMERSDIFVSENTSGGGVYIDRFRPRGLSYSNIHLGYQACLCFMMFYLSRMLPTRFADLFPRNNLLAFAILAWLLVAVFMTGTRSSLYGLLLLWPAHLFFTSRQKIPIVLLGLAILMMVPVIQPILYEVLDVRVLSIEDSSFAARKPLAMVGLLLFLDMPIGHGWLADTTELQAEYWHMLYQMENARAVAGRDLHNNPIRLLFVYGIGAIVTLTWYFLKLKAHYSKYLLIGLVPYLAHSTFHNDGLFLGGNYIWLVFAMIHACYLLDNQRSPAPAPTAQTVRPIPYLAVKS</sequence>
<protein>
    <submittedName>
        <fullName evidence="7">O-Antigen ligase</fullName>
    </submittedName>
</protein>
<feature type="transmembrane region" description="Helical" evidence="5">
    <location>
        <begin position="401"/>
        <end position="420"/>
    </location>
</feature>
<feature type="transmembrane region" description="Helical" evidence="5">
    <location>
        <begin position="93"/>
        <end position="114"/>
    </location>
</feature>
<keyword evidence="4 5" id="KW-0472">Membrane</keyword>
<dbReference type="EMBL" id="FQXG01000015">
    <property type="protein sequence ID" value="SHI26524.1"/>
    <property type="molecule type" value="Genomic_DNA"/>
</dbReference>
<feature type="transmembrane region" description="Helical" evidence="5">
    <location>
        <begin position="353"/>
        <end position="371"/>
    </location>
</feature>
<evidence type="ECO:0000256" key="4">
    <source>
        <dbReference type="ARBA" id="ARBA00023136"/>
    </source>
</evidence>
<accession>A0A1M5ZQP4</accession>
<keyword evidence="8" id="KW-1185">Reference proteome</keyword>
<evidence type="ECO:0000256" key="5">
    <source>
        <dbReference type="SAM" id="Phobius"/>
    </source>
</evidence>
<dbReference type="AlphaFoldDB" id="A0A1M5ZQP4"/>
<dbReference type="GO" id="GO:0016020">
    <property type="term" value="C:membrane"/>
    <property type="evidence" value="ECO:0007669"/>
    <property type="project" value="UniProtKB-SubCell"/>
</dbReference>
<dbReference type="GO" id="GO:0016874">
    <property type="term" value="F:ligase activity"/>
    <property type="evidence" value="ECO:0007669"/>
    <property type="project" value="UniProtKB-KW"/>
</dbReference>
<feature type="transmembrane region" description="Helical" evidence="5">
    <location>
        <begin position="260"/>
        <end position="281"/>
    </location>
</feature>
<evidence type="ECO:0000256" key="2">
    <source>
        <dbReference type="ARBA" id="ARBA00022692"/>
    </source>
</evidence>
<feature type="domain" description="O-antigen ligase-related" evidence="6">
    <location>
        <begin position="224"/>
        <end position="365"/>
    </location>
</feature>
<gene>
    <name evidence="7" type="ORF">SAMN02745129_0496</name>
</gene>
<evidence type="ECO:0000256" key="3">
    <source>
        <dbReference type="ARBA" id="ARBA00022989"/>
    </source>
</evidence>
<keyword evidence="7" id="KW-0436">Ligase</keyword>
<keyword evidence="3 5" id="KW-1133">Transmembrane helix</keyword>
<feature type="transmembrane region" description="Helical" evidence="5">
    <location>
        <begin position="33"/>
        <end position="55"/>
    </location>
</feature>
<keyword evidence="2 5" id="KW-0812">Transmembrane</keyword>
<organism evidence="7 8">
    <name type="scientific">Ferrimonas marina</name>
    <dbReference type="NCBI Taxonomy" id="299255"/>
    <lineage>
        <taxon>Bacteria</taxon>
        <taxon>Pseudomonadati</taxon>
        <taxon>Pseudomonadota</taxon>
        <taxon>Gammaproteobacteria</taxon>
        <taxon>Alteromonadales</taxon>
        <taxon>Ferrimonadaceae</taxon>
        <taxon>Ferrimonas</taxon>
    </lineage>
</organism>